<proteinExistence type="predicted"/>
<protein>
    <submittedName>
        <fullName evidence="2">Uncharacterized protein</fullName>
    </submittedName>
</protein>
<evidence type="ECO:0000313" key="1">
    <source>
        <dbReference type="EMBL" id="KFD53885.1"/>
    </source>
</evidence>
<gene>
    <name evidence="1" type="ORF">M513_05152</name>
    <name evidence="2" type="ORF">M514_05152</name>
</gene>
<dbReference type="EMBL" id="KL367588">
    <property type="protein sequence ID" value="KFD62750.1"/>
    <property type="molecule type" value="Genomic_DNA"/>
</dbReference>
<dbReference type="Proteomes" id="UP000030758">
    <property type="component" value="Unassembled WGS sequence"/>
</dbReference>
<evidence type="ECO:0000313" key="3">
    <source>
        <dbReference type="Proteomes" id="UP000030764"/>
    </source>
</evidence>
<dbReference type="AlphaFoldDB" id="A0A085MZV4"/>
<organism evidence="2">
    <name type="scientific">Trichuris suis</name>
    <name type="common">pig whipworm</name>
    <dbReference type="NCBI Taxonomy" id="68888"/>
    <lineage>
        <taxon>Eukaryota</taxon>
        <taxon>Metazoa</taxon>
        <taxon>Ecdysozoa</taxon>
        <taxon>Nematoda</taxon>
        <taxon>Enoplea</taxon>
        <taxon>Dorylaimia</taxon>
        <taxon>Trichinellida</taxon>
        <taxon>Trichuridae</taxon>
        <taxon>Trichuris</taxon>
    </lineage>
</organism>
<dbReference type="Proteomes" id="UP000030764">
    <property type="component" value="Unassembled WGS sequence"/>
</dbReference>
<accession>A0A085MZV4</accession>
<sequence length="116" mass="12437">MAEAVVVVVVEMPIGQNADSRNPDRSKSGIGRKCTVKYGLVAVLHWHLLDRESVVSCGNATQGQETSMATATRLPLALTTNNTENLISGGLRWKNGGGVERRRMTVGCVCLVRSGK</sequence>
<name>A0A085MZV4_9BILA</name>
<dbReference type="EMBL" id="KL363212">
    <property type="protein sequence ID" value="KFD53885.1"/>
    <property type="molecule type" value="Genomic_DNA"/>
</dbReference>
<keyword evidence="3" id="KW-1185">Reference proteome</keyword>
<evidence type="ECO:0000313" key="2">
    <source>
        <dbReference type="EMBL" id="KFD62750.1"/>
    </source>
</evidence>
<reference evidence="2 3" key="1">
    <citation type="journal article" date="2014" name="Nat. Genet.">
        <title>Genome and transcriptome of the porcine whipworm Trichuris suis.</title>
        <authorList>
            <person name="Jex A.R."/>
            <person name="Nejsum P."/>
            <person name="Schwarz E.M."/>
            <person name="Hu L."/>
            <person name="Young N.D."/>
            <person name="Hall R.S."/>
            <person name="Korhonen P.K."/>
            <person name="Liao S."/>
            <person name="Thamsborg S."/>
            <person name="Xia J."/>
            <person name="Xu P."/>
            <person name="Wang S."/>
            <person name="Scheerlinck J.P."/>
            <person name="Hofmann A."/>
            <person name="Sternberg P.W."/>
            <person name="Wang J."/>
            <person name="Gasser R.B."/>
        </authorList>
    </citation>
    <scope>NUCLEOTIDE SEQUENCE [LARGE SCALE GENOMIC DNA]</scope>
    <source>
        <strain evidence="2">DCEP-RM93F</strain>
        <strain evidence="1">DCEP-RM93M</strain>
    </source>
</reference>